<name>A0ABR4KUF6_9EURO</name>
<sequence length="117" mass="13459">MAFSIKETSVNRHIHYHYVITSGEASCWMIVLELHERYRLNDQPVPVVHDSPPPFHDAAGHLLCRLCEWPSSRNVARRARTQDRAGLWPYWLVVARPLALLWYFGLLSPLTVGPGSR</sequence>
<keyword evidence="1" id="KW-0472">Membrane</keyword>
<dbReference type="Proteomes" id="UP001610446">
    <property type="component" value="Unassembled WGS sequence"/>
</dbReference>
<accession>A0ABR4KUF6</accession>
<keyword evidence="1" id="KW-1133">Transmembrane helix</keyword>
<evidence type="ECO:0000313" key="2">
    <source>
        <dbReference type="EMBL" id="KAL2854863.1"/>
    </source>
</evidence>
<evidence type="ECO:0000256" key="1">
    <source>
        <dbReference type="SAM" id="Phobius"/>
    </source>
</evidence>
<keyword evidence="3" id="KW-1185">Reference proteome</keyword>
<reference evidence="2 3" key="1">
    <citation type="submission" date="2024-07" db="EMBL/GenBank/DDBJ databases">
        <title>Section-level genome sequencing and comparative genomics of Aspergillus sections Usti and Cavernicolus.</title>
        <authorList>
            <consortium name="Lawrence Berkeley National Laboratory"/>
            <person name="Nybo J.L."/>
            <person name="Vesth T.C."/>
            <person name="Theobald S."/>
            <person name="Frisvad J.C."/>
            <person name="Larsen T.O."/>
            <person name="Kjaerboelling I."/>
            <person name="Rothschild-Mancinelli K."/>
            <person name="Lyhne E.K."/>
            <person name="Kogle M.E."/>
            <person name="Barry K."/>
            <person name="Clum A."/>
            <person name="Na H."/>
            <person name="Ledsgaard L."/>
            <person name="Lin J."/>
            <person name="Lipzen A."/>
            <person name="Kuo A."/>
            <person name="Riley R."/>
            <person name="Mondo S."/>
            <person name="Labutti K."/>
            <person name="Haridas S."/>
            <person name="Pangalinan J."/>
            <person name="Salamov A.A."/>
            <person name="Simmons B.A."/>
            <person name="Magnuson J.K."/>
            <person name="Chen J."/>
            <person name="Drula E."/>
            <person name="Henrissat B."/>
            <person name="Wiebenga A."/>
            <person name="Lubbers R.J."/>
            <person name="Gomes A.C."/>
            <person name="Makela M.R."/>
            <person name="Stajich J."/>
            <person name="Grigoriev I.V."/>
            <person name="Mortensen U.H."/>
            <person name="De Vries R.P."/>
            <person name="Baker S.E."/>
            <person name="Andersen M.R."/>
        </authorList>
    </citation>
    <scope>NUCLEOTIDE SEQUENCE [LARGE SCALE GENOMIC DNA]</scope>
    <source>
        <strain evidence="2 3">CBS 123904</strain>
    </source>
</reference>
<organism evidence="2 3">
    <name type="scientific">Aspergillus pseudoustus</name>
    <dbReference type="NCBI Taxonomy" id="1810923"/>
    <lineage>
        <taxon>Eukaryota</taxon>
        <taxon>Fungi</taxon>
        <taxon>Dikarya</taxon>
        <taxon>Ascomycota</taxon>
        <taxon>Pezizomycotina</taxon>
        <taxon>Eurotiomycetes</taxon>
        <taxon>Eurotiomycetidae</taxon>
        <taxon>Eurotiales</taxon>
        <taxon>Aspergillaceae</taxon>
        <taxon>Aspergillus</taxon>
        <taxon>Aspergillus subgen. Nidulantes</taxon>
    </lineage>
</organism>
<proteinExistence type="predicted"/>
<gene>
    <name evidence="2" type="ORF">BJY01DRAFT_204967</name>
</gene>
<keyword evidence="1" id="KW-0812">Transmembrane</keyword>
<protein>
    <submittedName>
        <fullName evidence="2">Uncharacterized protein</fullName>
    </submittedName>
</protein>
<dbReference type="EMBL" id="JBFXLU010000013">
    <property type="protein sequence ID" value="KAL2854863.1"/>
    <property type="molecule type" value="Genomic_DNA"/>
</dbReference>
<feature type="transmembrane region" description="Helical" evidence="1">
    <location>
        <begin position="87"/>
        <end position="105"/>
    </location>
</feature>
<comment type="caution">
    <text evidence="2">The sequence shown here is derived from an EMBL/GenBank/DDBJ whole genome shotgun (WGS) entry which is preliminary data.</text>
</comment>
<evidence type="ECO:0000313" key="3">
    <source>
        <dbReference type="Proteomes" id="UP001610446"/>
    </source>
</evidence>